<name>A0A381TJR8_9ZZZZ</name>
<dbReference type="AlphaFoldDB" id="A0A381TJR8"/>
<accession>A0A381TJR8</accession>
<sequence length="49" mass="5708">MESNPNHCIYIVIYQNKSRTVLPHQSGLFLEKEYAPMDSTKGMYISKIM</sequence>
<proteinExistence type="predicted"/>
<dbReference type="EMBL" id="UINC01004669">
    <property type="protein sequence ID" value="SVA16024.1"/>
    <property type="molecule type" value="Genomic_DNA"/>
</dbReference>
<protein>
    <submittedName>
        <fullName evidence="1">Uncharacterized protein</fullName>
    </submittedName>
</protein>
<reference evidence="1" key="1">
    <citation type="submission" date="2018-05" db="EMBL/GenBank/DDBJ databases">
        <authorList>
            <person name="Lanie J.A."/>
            <person name="Ng W.-L."/>
            <person name="Kazmierczak K.M."/>
            <person name="Andrzejewski T.M."/>
            <person name="Davidsen T.M."/>
            <person name="Wayne K.J."/>
            <person name="Tettelin H."/>
            <person name="Glass J.I."/>
            <person name="Rusch D."/>
            <person name="Podicherti R."/>
            <person name="Tsui H.-C.T."/>
            <person name="Winkler M.E."/>
        </authorList>
    </citation>
    <scope>NUCLEOTIDE SEQUENCE</scope>
</reference>
<organism evidence="1">
    <name type="scientific">marine metagenome</name>
    <dbReference type="NCBI Taxonomy" id="408172"/>
    <lineage>
        <taxon>unclassified sequences</taxon>
        <taxon>metagenomes</taxon>
        <taxon>ecological metagenomes</taxon>
    </lineage>
</organism>
<evidence type="ECO:0000313" key="1">
    <source>
        <dbReference type="EMBL" id="SVA16024.1"/>
    </source>
</evidence>
<gene>
    <name evidence="1" type="ORF">METZ01_LOCUS68878</name>
</gene>